<evidence type="ECO:0000256" key="4">
    <source>
        <dbReference type="SAM" id="MobiDB-lite"/>
    </source>
</evidence>
<evidence type="ECO:0000313" key="5">
    <source>
        <dbReference type="EMBL" id="SEL97698.1"/>
    </source>
</evidence>
<keyword evidence="3" id="KW-0732">Signal</keyword>
<dbReference type="GO" id="GO:0042956">
    <property type="term" value="P:maltodextrin transmembrane transport"/>
    <property type="evidence" value="ECO:0007669"/>
    <property type="project" value="TreeGrafter"/>
</dbReference>
<dbReference type="InterPro" id="IPR006059">
    <property type="entry name" value="SBP"/>
</dbReference>
<dbReference type="AlphaFoldDB" id="A0A1H7UM33"/>
<dbReference type="EMBL" id="FOAD01000013">
    <property type="protein sequence ID" value="SEL97698.1"/>
    <property type="molecule type" value="Genomic_DNA"/>
</dbReference>
<dbReference type="GO" id="GO:1901982">
    <property type="term" value="F:maltose binding"/>
    <property type="evidence" value="ECO:0007669"/>
    <property type="project" value="TreeGrafter"/>
</dbReference>
<comment type="similarity">
    <text evidence="1">Belongs to the bacterial solute-binding protein 1 family.</text>
</comment>
<gene>
    <name evidence="5" type="ORF">SAMN04488691_11339</name>
</gene>
<dbReference type="CDD" id="cd13585">
    <property type="entry name" value="PBP2_TMBP_like"/>
    <property type="match status" value="1"/>
</dbReference>
<organism evidence="5 6">
    <name type="scientific">Haloferax larsenii</name>
    <dbReference type="NCBI Taxonomy" id="302484"/>
    <lineage>
        <taxon>Archaea</taxon>
        <taxon>Methanobacteriati</taxon>
        <taxon>Methanobacteriota</taxon>
        <taxon>Stenosarchaea group</taxon>
        <taxon>Halobacteria</taxon>
        <taxon>Halobacteriales</taxon>
        <taxon>Haloferacaceae</taxon>
        <taxon>Haloferax</taxon>
    </lineage>
</organism>
<feature type="region of interest" description="Disordered" evidence="4">
    <location>
        <begin position="35"/>
        <end position="72"/>
    </location>
</feature>
<dbReference type="Gene3D" id="3.40.190.10">
    <property type="entry name" value="Periplasmic binding protein-like II"/>
    <property type="match status" value="1"/>
</dbReference>
<dbReference type="Proteomes" id="UP000183894">
    <property type="component" value="Unassembled WGS sequence"/>
</dbReference>
<feature type="region of interest" description="Disordered" evidence="4">
    <location>
        <begin position="1"/>
        <end position="20"/>
    </location>
</feature>
<dbReference type="PANTHER" id="PTHR30061">
    <property type="entry name" value="MALTOSE-BINDING PERIPLASMIC PROTEIN"/>
    <property type="match status" value="1"/>
</dbReference>
<evidence type="ECO:0000256" key="3">
    <source>
        <dbReference type="ARBA" id="ARBA00022729"/>
    </source>
</evidence>
<feature type="compositionally biased region" description="Polar residues" evidence="4">
    <location>
        <begin position="444"/>
        <end position="454"/>
    </location>
</feature>
<feature type="compositionally biased region" description="Gly residues" evidence="4">
    <location>
        <begin position="35"/>
        <end position="68"/>
    </location>
</feature>
<evidence type="ECO:0000313" key="6">
    <source>
        <dbReference type="Proteomes" id="UP000183894"/>
    </source>
</evidence>
<dbReference type="GO" id="GO:0055052">
    <property type="term" value="C:ATP-binding cassette (ABC) transporter complex, substrate-binding subunit-containing"/>
    <property type="evidence" value="ECO:0007669"/>
    <property type="project" value="TreeGrafter"/>
</dbReference>
<reference evidence="5 6" key="1">
    <citation type="submission" date="2016-10" db="EMBL/GenBank/DDBJ databases">
        <authorList>
            <person name="de Groot N.N."/>
        </authorList>
    </citation>
    <scope>NUCLEOTIDE SEQUENCE [LARGE SCALE GENOMIC DNA]</scope>
    <source>
        <strain evidence="5 6">CDM_5</strain>
    </source>
</reference>
<dbReference type="PROSITE" id="PS51257">
    <property type="entry name" value="PROKAR_LIPOPROTEIN"/>
    <property type="match status" value="1"/>
</dbReference>
<proteinExistence type="inferred from homology"/>
<dbReference type="SUPFAM" id="SSF53850">
    <property type="entry name" value="Periplasmic binding protein-like II"/>
    <property type="match status" value="1"/>
</dbReference>
<dbReference type="PANTHER" id="PTHR30061:SF50">
    <property type="entry name" value="MALTOSE_MALTODEXTRIN-BINDING PERIPLASMIC PROTEIN"/>
    <property type="match status" value="1"/>
</dbReference>
<sequence>MMPEDSKGQPSEETLDRRQLLQAFGAGGMIAIAGCTGGGNGDDAGSDGNSGNGGGGGDDSGGNDGGSGKQSVQFLTMGVGDNIKQFFEENNTAFEEEYGVDVEFTSVTWDNARQTVNNRVDGGQAPDVSRWPARWIPQLVGKDALEPLDDLMDGEFGEKFADGVAEGTMYNGSHYGVPWAASNKCLYYNKDVFEAAGLDPENPSLDTWDDMLSAAQTITDSDEVSVPALGLAGADAIETGSQYYHYHWSHGADLVDDEGMPVVNSDGAVDALSFYANLHLEHGVTQASPLSSTRQDIRQLFENGDLGMVIGHVYTGLNITESQENGDVDFEYGIVQVPEGPEGRYSLFTIDTLGILSQSEHKDIARDLIRFYFDEERRFQYSKQKGFLPVVKSVGERSYFSESKNWAPFVEAGQYARARPKLSNFSEFNDRMVQAIQEALADQKSPQKALNDAQSDLEDAMN</sequence>
<evidence type="ECO:0000256" key="1">
    <source>
        <dbReference type="ARBA" id="ARBA00008520"/>
    </source>
</evidence>
<dbReference type="Pfam" id="PF01547">
    <property type="entry name" value="SBP_bac_1"/>
    <property type="match status" value="1"/>
</dbReference>
<keyword evidence="2" id="KW-0813">Transport</keyword>
<evidence type="ECO:0000256" key="2">
    <source>
        <dbReference type="ARBA" id="ARBA00022448"/>
    </source>
</evidence>
<protein>
    <submittedName>
        <fullName evidence="5">ABC-type glycerol-3-phosphate transport system, substrate-binding protein</fullName>
    </submittedName>
</protein>
<feature type="region of interest" description="Disordered" evidence="4">
    <location>
        <begin position="443"/>
        <end position="462"/>
    </location>
</feature>
<name>A0A1H7UM33_HALLR</name>
<dbReference type="GO" id="GO:0015768">
    <property type="term" value="P:maltose transport"/>
    <property type="evidence" value="ECO:0007669"/>
    <property type="project" value="TreeGrafter"/>
</dbReference>
<accession>A0A1H7UM33</accession>